<sequence length="233" mass="25685">MMDVSEAELQGLYTWVDEIPLSRPKRNIARDFSDGVLFAEVVAHYFPRLVDLHNYSAANNTAQKMYNWNTMNQKVFKRLGFSVAKQDFEAIANCQPGAIERLLKLAKIKIAKFKEEGGAGAFTAPAVPRVANLAHHHSEQHMGGQAPSGYTQNGGDPMGAAQRAHAHSQAHAHANVLMTGRSEAAAEKDHTLNELRETNEILETKVRKMEQLVRLKDSKIATLMGKLQAAGIS</sequence>
<dbReference type="EMBL" id="HBIP01017437">
    <property type="protein sequence ID" value="CAE0495193.1"/>
    <property type="molecule type" value="Transcribed_RNA"/>
</dbReference>
<evidence type="ECO:0000313" key="4">
    <source>
        <dbReference type="EMBL" id="CAE0495193.1"/>
    </source>
</evidence>
<dbReference type="PANTHER" id="PTHR12509">
    <property type="entry name" value="SPERMATOGENESIS-ASSOCIATED 4-RELATED"/>
    <property type="match status" value="1"/>
</dbReference>
<dbReference type="GO" id="GO:0008017">
    <property type="term" value="F:microtubule binding"/>
    <property type="evidence" value="ECO:0007669"/>
    <property type="project" value="TreeGrafter"/>
</dbReference>
<reference evidence="4" key="1">
    <citation type="submission" date="2021-01" db="EMBL/GenBank/DDBJ databases">
        <authorList>
            <person name="Corre E."/>
            <person name="Pelletier E."/>
            <person name="Niang G."/>
            <person name="Scheremetjew M."/>
            <person name="Finn R."/>
            <person name="Kale V."/>
            <person name="Holt S."/>
            <person name="Cochrane G."/>
            <person name="Meng A."/>
            <person name="Brown T."/>
            <person name="Cohen L."/>
        </authorList>
    </citation>
    <scope>NUCLEOTIDE SEQUENCE</scope>
    <source>
        <strain evidence="4">CCMP1320</strain>
    </source>
</reference>
<protein>
    <recommendedName>
        <fullName evidence="3">Calponin-homology (CH) domain-containing protein</fullName>
    </recommendedName>
</protein>
<organism evidence="4">
    <name type="scientific">Dunaliella tertiolecta</name>
    <name type="common">Green alga</name>
    <dbReference type="NCBI Taxonomy" id="3047"/>
    <lineage>
        <taxon>Eukaryota</taxon>
        <taxon>Viridiplantae</taxon>
        <taxon>Chlorophyta</taxon>
        <taxon>core chlorophytes</taxon>
        <taxon>Chlorophyceae</taxon>
        <taxon>CS clade</taxon>
        <taxon>Chlamydomonadales</taxon>
        <taxon>Dunaliellaceae</taxon>
        <taxon>Dunaliella</taxon>
    </lineage>
</organism>
<dbReference type="Gene3D" id="1.10.418.10">
    <property type="entry name" value="Calponin-like domain"/>
    <property type="match status" value="1"/>
</dbReference>
<dbReference type="PANTHER" id="PTHR12509:SF9">
    <property type="entry name" value="SPERM FLAGELLAR PROTEIN 1 ISOFORM X1"/>
    <property type="match status" value="1"/>
</dbReference>
<dbReference type="PROSITE" id="PS50021">
    <property type="entry name" value="CH"/>
    <property type="match status" value="1"/>
</dbReference>
<feature type="coiled-coil region" evidence="1">
    <location>
        <begin position="185"/>
        <end position="212"/>
    </location>
</feature>
<evidence type="ECO:0000259" key="3">
    <source>
        <dbReference type="PROSITE" id="PS50021"/>
    </source>
</evidence>
<accession>A0A7S3VM96</accession>
<evidence type="ECO:0000256" key="1">
    <source>
        <dbReference type="SAM" id="Coils"/>
    </source>
</evidence>
<dbReference type="InterPro" id="IPR052111">
    <property type="entry name" value="Spermatogenesis_Ciliary_MAP"/>
</dbReference>
<evidence type="ECO:0000256" key="2">
    <source>
        <dbReference type="SAM" id="MobiDB-lite"/>
    </source>
</evidence>
<gene>
    <name evidence="4" type="ORF">DTER00134_LOCUS10266</name>
</gene>
<keyword evidence="1" id="KW-0175">Coiled coil</keyword>
<dbReference type="GO" id="GO:0005930">
    <property type="term" value="C:axoneme"/>
    <property type="evidence" value="ECO:0007669"/>
    <property type="project" value="TreeGrafter"/>
</dbReference>
<dbReference type="InterPro" id="IPR001715">
    <property type="entry name" value="CH_dom"/>
</dbReference>
<dbReference type="SUPFAM" id="SSF47576">
    <property type="entry name" value="Calponin-homology domain, CH-domain"/>
    <property type="match status" value="1"/>
</dbReference>
<feature type="domain" description="Calponin-homology (CH)" evidence="3">
    <location>
        <begin position="6"/>
        <end position="111"/>
    </location>
</feature>
<dbReference type="AlphaFoldDB" id="A0A7S3VM96"/>
<dbReference type="Pfam" id="PF06294">
    <property type="entry name" value="CH_2"/>
    <property type="match status" value="1"/>
</dbReference>
<dbReference type="FunFam" id="1.10.418.10:FF:000059">
    <property type="entry name" value="RIKEN cDNA 6430531B16 gene"/>
    <property type="match status" value="1"/>
</dbReference>
<name>A0A7S3VM96_DUNTE</name>
<dbReference type="InterPro" id="IPR010441">
    <property type="entry name" value="CH_2"/>
</dbReference>
<dbReference type="InterPro" id="IPR036872">
    <property type="entry name" value="CH_dom_sf"/>
</dbReference>
<feature type="region of interest" description="Disordered" evidence="2">
    <location>
        <begin position="136"/>
        <end position="160"/>
    </location>
</feature>
<proteinExistence type="predicted"/>
<dbReference type="GO" id="GO:0051493">
    <property type="term" value="P:regulation of cytoskeleton organization"/>
    <property type="evidence" value="ECO:0007669"/>
    <property type="project" value="TreeGrafter"/>
</dbReference>